<reference evidence="1" key="1">
    <citation type="submission" date="2021-10" db="EMBL/GenBank/DDBJ databases">
        <title>Collection of gut derived symbiotic bacterial strains cultured from healthy donors.</title>
        <authorList>
            <person name="Lin H."/>
            <person name="Littmann E."/>
            <person name="Kohout C."/>
            <person name="Pamer E.G."/>
        </authorList>
    </citation>
    <scope>NUCLEOTIDE SEQUENCE</scope>
    <source>
        <strain evidence="1">DFI.5.2</strain>
    </source>
</reference>
<dbReference type="EMBL" id="JAJDKQ010000028">
    <property type="protein sequence ID" value="MCB8562698.1"/>
    <property type="molecule type" value="Genomic_DNA"/>
</dbReference>
<gene>
    <name evidence="1" type="ORF">LJD74_11945</name>
</gene>
<accession>A0AAW4VM48</accession>
<dbReference type="AlphaFoldDB" id="A0AAW4VM48"/>
<evidence type="ECO:0000313" key="1">
    <source>
        <dbReference type="EMBL" id="MCB8562698.1"/>
    </source>
</evidence>
<sequence>MSTKKDFPSVFESLPSKLTIGNGIELETNKRRHTGQNNLNDIIWYEYKIVNYKEKNLEYDNICISFCKVTELERQNASKHVFETKVSLPETIRPHIDANSGNIHPSKEFIKKHTSRQISQLVLCNGLGPSVKLSKSLDLSNNNDFYIYTKKKAVQKACYFPLIDEHDSNLVNNWRYKLLEELWEILKDLEI</sequence>
<dbReference type="RefSeq" id="WP_118487018.1">
    <property type="nucleotide sequence ID" value="NZ_JAJDKQ010000028.1"/>
</dbReference>
<name>A0AAW4VM48_9FIRM</name>
<proteinExistence type="predicted"/>
<organism evidence="1 2">
    <name type="scientific">Faecalibacillus intestinalis</name>
    <dbReference type="NCBI Taxonomy" id="1982626"/>
    <lineage>
        <taxon>Bacteria</taxon>
        <taxon>Bacillati</taxon>
        <taxon>Bacillota</taxon>
        <taxon>Erysipelotrichia</taxon>
        <taxon>Erysipelotrichales</taxon>
        <taxon>Coprobacillaceae</taxon>
        <taxon>Faecalibacillus</taxon>
    </lineage>
</organism>
<protein>
    <submittedName>
        <fullName evidence="1">Uncharacterized protein</fullName>
    </submittedName>
</protein>
<evidence type="ECO:0000313" key="2">
    <source>
        <dbReference type="Proteomes" id="UP001197827"/>
    </source>
</evidence>
<comment type="caution">
    <text evidence="1">The sequence shown here is derived from an EMBL/GenBank/DDBJ whole genome shotgun (WGS) entry which is preliminary data.</text>
</comment>
<dbReference type="Proteomes" id="UP001197827">
    <property type="component" value="Unassembled WGS sequence"/>
</dbReference>